<protein>
    <submittedName>
        <fullName evidence="2">Uncharacterized protein</fullName>
    </submittedName>
</protein>
<evidence type="ECO:0000313" key="1">
    <source>
        <dbReference type="EMBL" id="KAF5785698.1"/>
    </source>
</evidence>
<sequence>MELSIRVGLVTVDRYSRVTKESEPSLYLGYYFGLCYNGFSVIGSGRVFFESGRVMDFAHPYLFSFMDHLCQYLDYGPLFASSNFNTNRETQTPPSPFEVYYKLHYNAKKGWLNDEAKSEYENIIHHKEEAVAKLISEGTTITTTTDHELEKEAIESVCAKEKTTKSAWKVGVGPVFRKKDFWMTSEAGSSQPSSREAEALRNKVALLEEKLKQSNEKSEKVLMFMSSKFPDFESSISAHMRGGANDLDGQLNDNDSLI</sequence>
<name>A0A251TIG1_HELAN</name>
<dbReference type="InParanoid" id="A0A251TIG1"/>
<proteinExistence type="predicted"/>
<dbReference type="Gramene" id="mRNA:HanXRQr2_Chr10g0431711">
    <property type="protein sequence ID" value="mRNA:HanXRQr2_Chr10g0431711"/>
    <property type="gene ID" value="HanXRQr2_Chr10g0431711"/>
</dbReference>
<dbReference type="EMBL" id="CM007899">
    <property type="protein sequence ID" value="OTG10918.1"/>
    <property type="molecule type" value="Genomic_DNA"/>
</dbReference>
<dbReference type="Proteomes" id="UP000215914">
    <property type="component" value="Chromosome 10"/>
</dbReference>
<gene>
    <name evidence="2" type="ORF">HannXRQ_Chr10g0293071</name>
    <name evidence="1" type="ORF">HanXRQr2_Chr10g0431711</name>
</gene>
<reference evidence="1 3" key="1">
    <citation type="journal article" date="2017" name="Nature">
        <title>The sunflower genome provides insights into oil metabolism, flowering and Asterid evolution.</title>
        <authorList>
            <person name="Badouin H."/>
            <person name="Gouzy J."/>
            <person name="Grassa C.J."/>
            <person name="Murat F."/>
            <person name="Staton S.E."/>
            <person name="Cottret L."/>
            <person name="Lelandais-Briere C."/>
            <person name="Owens G.L."/>
            <person name="Carrere S."/>
            <person name="Mayjonade B."/>
            <person name="Legrand L."/>
            <person name="Gill N."/>
            <person name="Kane N.C."/>
            <person name="Bowers J.E."/>
            <person name="Hubner S."/>
            <person name="Bellec A."/>
            <person name="Berard A."/>
            <person name="Berges H."/>
            <person name="Blanchet N."/>
            <person name="Boniface M.C."/>
            <person name="Brunel D."/>
            <person name="Catrice O."/>
            <person name="Chaidir N."/>
            <person name="Claudel C."/>
            <person name="Donnadieu C."/>
            <person name="Faraut T."/>
            <person name="Fievet G."/>
            <person name="Helmstetter N."/>
            <person name="King M."/>
            <person name="Knapp S.J."/>
            <person name="Lai Z."/>
            <person name="Le Paslier M.C."/>
            <person name="Lippi Y."/>
            <person name="Lorenzon L."/>
            <person name="Mandel J.R."/>
            <person name="Marage G."/>
            <person name="Marchand G."/>
            <person name="Marquand E."/>
            <person name="Bret-Mestries E."/>
            <person name="Morien E."/>
            <person name="Nambeesan S."/>
            <person name="Nguyen T."/>
            <person name="Pegot-Espagnet P."/>
            <person name="Pouilly N."/>
            <person name="Raftis F."/>
            <person name="Sallet E."/>
            <person name="Schiex T."/>
            <person name="Thomas J."/>
            <person name="Vandecasteele C."/>
            <person name="Vares D."/>
            <person name="Vear F."/>
            <person name="Vautrin S."/>
            <person name="Crespi M."/>
            <person name="Mangin B."/>
            <person name="Burke J.M."/>
            <person name="Salse J."/>
            <person name="Munos S."/>
            <person name="Vincourt P."/>
            <person name="Rieseberg L.H."/>
            <person name="Langlade N.B."/>
        </authorList>
    </citation>
    <scope>NUCLEOTIDE SEQUENCE [LARGE SCALE GENOMIC DNA]</scope>
    <source>
        <strain evidence="3">cv. SF193</strain>
        <tissue evidence="1">Leaves</tissue>
    </source>
</reference>
<reference evidence="2" key="2">
    <citation type="submission" date="2017-02" db="EMBL/GenBank/DDBJ databases">
        <title>Sunflower complete genome.</title>
        <authorList>
            <person name="Langlade N."/>
            <person name="Munos S."/>
        </authorList>
    </citation>
    <scope>NUCLEOTIDE SEQUENCE [LARGE SCALE GENOMIC DNA]</scope>
    <source>
        <tissue evidence="2">Leaves</tissue>
    </source>
</reference>
<dbReference type="AlphaFoldDB" id="A0A251TIG1"/>
<keyword evidence="3" id="KW-1185">Reference proteome</keyword>
<accession>A0A251TIG1</accession>
<evidence type="ECO:0000313" key="2">
    <source>
        <dbReference type="EMBL" id="OTG10918.1"/>
    </source>
</evidence>
<organism evidence="2 3">
    <name type="scientific">Helianthus annuus</name>
    <name type="common">Common sunflower</name>
    <dbReference type="NCBI Taxonomy" id="4232"/>
    <lineage>
        <taxon>Eukaryota</taxon>
        <taxon>Viridiplantae</taxon>
        <taxon>Streptophyta</taxon>
        <taxon>Embryophyta</taxon>
        <taxon>Tracheophyta</taxon>
        <taxon>Spermatophyta</taxon>
        <taxon>Magnoliopsida</taxon>
        <taxon>eudicotyledons</taxon>
        <taxon>Gunneridae</taxon>
        <taxon>Pentapetalae</taxon>
        <taxon>asterids</taxon>
        <taxon>campanulids</taxon>
        <taxon>Asterales</taxon>
        <taxon>Asteraceae</taxon>
        <taxon>Asteroideae</taxon>
        <taxon>Heliantheae alliance</taxon>
        <taxon>Heliantheae</taxon>
        <taxon>Helianthus</taxon>
    </lineage>
</organism>
<dbReference type="EMBL" id="MNCJ02000325">
    <property type="protein sequence ID" value="KAF5785698.1"/>
    <property type="molecule type" value="Genomic_DNA"/>
</dbReference>
<reference evidence="1" key="3">
    <citation type="submission" date="2020-06" db="EMBL/GenBank/DDBJ databases">
        <title>Helianthus annuus Genome sequencing and assembly Release 2.</title>
        <authorList>
            <person name="Gouzy J."/>
            <person name="Langlade N."/>
            <person name="Munos S."/>
        </authorList>
    </citation>
    <scope>NUCLEOTIDE SEQUENCE</scope>
    <source>
        <tissue evidence="1">Leaves</tissue>
    </source>
</reference>
<evidence type="ECO:0000313" key="3">
    <source>
        <dbReference type="Proteomes" id="UP000215914"/>
    </source>
</evidence>